<feature type="coiled-coil region" evidence="1">
    <location>
        <begin position="176"/>
        <end position="210"/>
    </location>
</feature>
<dbReference type="Gene3D" id="2.30.29.140">
    <property type="match status" value="1"/>
</dbReference>
<dbReference type="PANTHER" id="PTHR31172">
    <property type="entry name" value="STOMATAL CLOSURE-RELATED ACTIN-BINDING PROTEIN 1"/>
    <property type="match status" value="1"/>
</dbReference>
<feature type="domain" description="Stomatal closure-related actin-binding protein Ig" evidence="2">
    <location>
        <begin position="358"/>
        <end position="410"/>
    </location>
</feature>
<dbReference type="Gene3D" id="2.60.40.2700">
    <property type="match status" value="1"/>
</dbReference>
<sequence length="519" mass="58497">MTRASTIDFGRKTHNDVLWSGPLRPANFIRNKFPTYKKSLNGIVIKLTDDQEMPSLKDAVAKETADLLDRSQRLSVRELAMKFEKGLNTATLLSNEVKWRQAALLERDILLKNLKNVLESLRSRVAGKHKDEIEESLSMVDVLTVQLSKREDELLQQKAEVAKIATSLKLASEDARRIVEEERSNARIEIDNARAAVQKVEQLVKEQEIDPQINGKQDEDELKEKAQEARRVKMLHCPSKAMDIENEIEVLREQLAEKSSNCVHLLKELHLHQSYEENDVSSYELEGLESLGSMLRIVAQSNGFVDLSRSTIHWFRVQPEGNKKEIISGETISIKQNDLVSTYDVTLMAVATRYRSSIGAIKQAYAPEPHDVGRYLQAEINHCGEISVVKTAGPVDPAAGLVDYVETLLRNPETEYNVVVLQVNGIKQPTDSIHVLSVGKLRMRLAKGKTVIAKEFYSSTMQLCGMRGGGDAAPQSMYWQPRRDLSLVLGFETARERNSAIMLARRFAIDCNASFEIKE</sequence>
<feature type="domain" description="Stomatal closure-related actin-binding protein coiled-coil" evidence="4">
    <location>
        <begin position="102"/>
        <end position="269"/>
    </location>
</feature>
<dbReference type="Gene3D" id="1.20.5.440">
    <property type="entry name" value="ATP synthase delta/epsilon subunit, C-terminal domain"/>
    <property type="match status" value="1"/>
</dbReference>
<dbReference type="Gramene" id="OMERI07G20350.5">
    <property type="protein sequence ID" value="OMERI07G20350.5"/>
    <property type="gene ID" value="OMERI07G20350"/>
</dbReference>
<dbReference type="GO" id="GO:0003779">
    <property type="term" value="F:actin binding"/>
    <property type="evidence" value="ECO:0007669"/>
    <property type="project" value="InterPro"/>
</dbReference>
<dbReference type="eggNOG" id="ENOG502QQJ6">
    <property type="taxonomic scope" value="Eukaryota"/>
</dbReference>
<dbReference type="InterPro" id="IPR032015">
    <property type="entry name" value="SCAB-Ig"/>
</dbReference>
<reference evidence="6" key="2">
    <citation type="submission" date="2018-05" db="EMBL/GenBank/DDBJ databases">
        <title>OmerRS3 (Oryza meridionalis Reference Sequence Version 3).</title>
        <authorList>
            <person name="Zhang J."/>
            <person name="Kudrna D."/>
            <person name="Lee S."/>
            <person name="Talag J."/>
            <person name="Welchert J."/>
            <person name="Wing R.A."/>
        </authorList>
    </citation>
    <scope>NUCLEOTIDE SEQUENCE [LARGE SCALE GENOMIC DNA]</scope>
    <source>
        <strain evidence="6">cv. OR44</strain>
    </source>
</reference>
<evidence type="ECO:0000259" key="2">
    <source>
        <dbReference type="Pfam" id="PF16709"/>
    </source>
</evidence>
<accession>A0A0E0EF45</accession>
<evidence type="ECO:0000256" key="1">
    <source>
        <dbReference type="SAM" id="Coils"/>
    </source>
</evidence>
<dbReference type="Proteomes" id="UP000008021">
    <property type="component" value="Chromosome 7"/>
</dbReference>
<keyword evidence="1" id="KW-0175">Coiled coil</keyword>
<dbReference type="Pfam" id="PF16711">
    <property type="entry name" value="SCAB-ABD"/>
    <property type="match status" value="1"/>
</dbReference>
<dbReference type="GO" id="GO:0010119">
    <property type="term" value="P:regulation of stomatal movement"/>
    <property type="evidence" value="ECO:0007669"/>
    <property type="project" value="InterPro"/>
</dbReference>
<dbReference type="Pfam" id="PF16709">
    <property type="entry name" value="SCAB-Ig"/>
    <property type="match status" value="2"/>
</dbReference>
<dbReference type="InterPro" id="IPR032009">
    <property type="entry name" value="SCAB_CC"/>
</dbReference>
<proteinExistence type="predicted"/>
<dbReference type="STRING" id="40149.A0A0E0EF45"/>
<evidence type="ECO:0000259" key="4">
    <source>
        <dbReference type="Pfam" id="PF16712"/>
    </source>
</evidence>
<reference evidence="6" key="1">
    <citation type="submission" date="2015-04" db="UniProtKB">
        <authorList>
            <consortium name="EnsemblPlants"/>
        </authorList>
    </citation>
    <scope>IDENTIFICATION</scope>
</reference>
<feature type="domain" description="Stomatal closure-related actin-binding protein Ig" evidence="2">
    <location>
        <begin position="283"/>
        <end position="333"/>
    </location>
</feature>
<evidence type="ECO:0000259" key="3">
    <source>
        <dbReference type="Pfam" id="PF16711"/>
    </source>
</evidence>
<protein>
    <recommendedName>
        <fullName evidence="8">Stomatal closure-related actin-binding protein coiled-coil domain-containing protein</fullName>
    </recommendedName>
</protein>
<dbReference type="Pfam" id="PF16712">
    <property type="entry name" value="SCAB_CC"/>
    <property type="match status" value="1"/>
</dbReference>
<dbReference type="InterPro" id="IPR032012">
    <property type="entry name" value="SCAB-ABD"/>
</dbReference>
<dbReference type="Pfam" id="PF17684">
    <property type="entry name" value="SCAB-PH"/>
    <property type="match status" value="1"/>
</dbReference>
<feature type="coiled-coil region" evidence="1">
    <location>
        <begin position="241"/>
        <end position="268"/>
    </location>
</feature>
<evidence type="ECO:0000259" key="5">
    <source>
        <dbReference type="Pfam" id="PF17684"/>
    </source>
</evidence>
<evidence type="ECO:0008006" key="8">
    <source>
        <dbReference type="Google" id="ProtNLM"/>
    </source>
</evidence>
<dbReference type="AlphaFoldDB" id="A0A0E0EF45"/>
<keyword evidence="7" id="KW-1185">Reference proteome</keyword>
<dbReference type="InterPro" id="IPR041144">
    <property type="entry name" value="SCAB-PH"/>
</dbReference>
<feature type="domain" description="Stomatal closure-related actin-binding protein actin-binding" evidence="3">
    <location>
        <begin position="56"/>
        <end position="98"/>
    </location>
</feature>
<dbReference type="EnsemblPlants" id="OMERI07G20350.5">
    <property type="protein sequence ID" value="OMERI07G20350.5"/>
    <property type="gene ID" value="OMERI07G20350"/>
</dbReference>
<dbReference type="GO" id="GO:0007015">
    <property type="term" value="P:actin filament organization"/>
    <property type="evidence" value="ECO:0007669"/>
    <property type="project" value="InterPro"/>
</dbReference>
<name>A0A0E0EF45_9ORYZ</name>
<evidence type="ECO:0000313" key="6">
    <source>
        <dbReference type="EnsemblPlants" id="OMERI07G20350.5"/>
    </source>
</evidence>
<evidence type="ECO:0000313" key="7">
    <source>
        <dbReference type="Proteomes" id="UP000008021"/>
    </source>
</evidence>
<organism evidence="6">
    <name type="scientific">Oryza meridionalis</name>
    <dbReference type="NCBI Taxonomy" id="40149"/>
    <lineage>
        <taxon>Eukaryota</taxon>
        <taxon>Viridiplantae</taxon>
        <taxon>Streptophyta</taxon>
        <taxon>Embryophyta</taxon>
        <taxon>Tracheophyta</taxon>
        <taxon>Spermatophyta</taxon>
        <taxon>Magnoliopsida</taxon>
        <taxon>Liliopsida</taxon>
        <taxon>Poales</taxon>
        <taxon>Poaceae</taxon>
        <taxon>BOP clade</taxon>
        <taxon>Oryzoideae</taxon>
        <taxon>Oryzeae</taxon>
        <taxon>Oryzinae</taxon>
        <taxon>Oryza</taxon>
    </lineage>
</organism>
<dbReference type="InterPro" id="IPR039640">
    <property type="entry name" value="SCAB"/>
</dbReference>
<feature type="domain" description="Stomatal closure-related actin-binding protein PH" evidence="5">
    <location>
        <begin position="413"/>
        <end position="513"/>
    </location>
</feature>
<dbReference type="PANTHER" id="PTHR31172:SF6">
    <property type="entry name" value="OS07G0642800 PROTEIN"/>
    <property type="match status" value="1"/>
</dbReference>